<dbReference type="InterPro" id="IPR047579">
    <property type="entry name" value="DD_CABYR_SP17"/>
</dbReference>
<feature type="compositionally biased region" description="Acidic residues" evidence="2">
    <location>
        <begin position="1883"/>
        <end position="1893"/>
    </location>
</feature>
<feature type="compositionally biased region" description="Low complexity" evidence="2">
    <location>
        <begin position="458"/>
        <end position="470"/>
    </location>
</feature>
<feature type="coiled-coil region" evidence="1">
    <location>
        <begin position="661"/>
        <end position="688"/>
    </location>
</feature>
<feature type="compositionally biased region" description="Basic and acidic residues" evidence="2">
    <location>
        <begin position="789"/>
        <end position="825"/>
    </location>
</feature>
<feature type="region of interest" description="Disordered" evidence="2">
    <location>
        <begin position="339"/>
        <end position="400"/>
    </location>
</feature>
<feature type="compositionally biased region" description="Basic and acidic residues" evidence="2">
    <location>
        <begin position="1369"/>
        <end position="1387"/>
    </location>
</feature>
<feature type="region of interest" description="Disordered" evidence="2">
    <location>
        <begin position="119"/>
        <end position="168"/>
    </location>
</feature>
<feature type="compositionally biased region" description="Low complexity" evidence="2">
    <location>
        <begin position="384"/>
        <end position="393"/>
    </location>
</feature>
<dbReference type="SMART" id="SM00015">
    <property type="entry name" value="IQ"/>
    <property type="match status" value="1"/>
</dbReference>
<feature type="compositionally biased region" description="Polar residues" evidence="2">
    <location>
        <begin position="210"/>
        <end position="219"/>
    </location>
</feature>
<feature type="compositionally biased region" description="Polar residues" evidence="2">
    <location>
        <begin position="422"/>
        <end position="436"/>
    </location>
</feature>
<feature type="region of interest" description="Disordered" evidence="2">
    <location>
        <begin position="422"/>
        <end position="533"/>
    </location>
</feature>
<keyword evidence="5" id="KW-1185">Reference proteome</keyword>
<evidence type="ECO:0000313" key="4">
    <source>
        <dbReference type="EMBL" id="KAK2582656.1"/>
    </source>
</evidence>
<dbReference type="SUPFAM" id="SSF47391">
    <property type="entry name" value="Dimerization-anchoring domain of cAMP-dependent PK regulatory subunit"/>
    <property type="match status" value="1"/>
</dbReference>
<feature type="region of interest" description="Disordered" evidence="2">
    <location>
        <begin position="631"/>
        <end position="661"/>
    </location>
</feature>
<sequence length="2128" mass="236604">MAASMERSKDPYEMGFLIAPRVPQGLAAVVESLTREVLRQRPEDIYVFAARHFEKLLTLREQYDVGKTTGSSRKSRSTTKDIGTSSGWSLNETAKVLERHRNIFGDGEKRISTEEVRALANEKNARSSSGMKSSKREKRRSSNATREYSKDPRGTTTENNDSSRLDRSAKTLKIISQIPTVLTRNSGTKDIKMELRKNRLSGSLRERSTDSSNESQPPERTSDVSRKSLGRAARAELVQKFEEERISKKSVRRSGSVERNSNQSSRTRRRKGSFSELLLDRNELSQIGSMDQVKEYVVRTFCSTKNIDEFHLDYVERVQDVIDRNVPIIKDKVEDLKSDVLSQTSKRSTSNVDRPRKRGSRPNTSESDGRRSVENQESYRSKRSSSVDSTASRRQQDDTLEARLISTQNILEDISSICYPKSQSVAHRPKSSNGRSNEPENGYSTSDGDTKITLPAVRPSSSKSSRSLSRNESDNLILPPISPDTGKVPKKKNGTILPTLSLVPTETPSSSSSSPLRVDEKDDKSMDDNNGDLGKEILQLSTSIKEDISSTRKMLEGVNDAFKSSMTSDDKDKLDEETSSKTDTANAKEDDLVLETRGEMEIEKSDEILDRKTLEVTQVEEVFKDSLNVTPDIIDVPQRPDSLEPQGEDERPTTADSHLSMVDERVELKQKLMEIQEMEQNVKKAIGSFEDSINKEEIKDAESVLVATEDGDAKTTEDSTTVESKESVQVEEEETTKEKPNTDRTEEESPINVRKSIDDPKENSDRSQNEAESESNNLVSLSFVIAGDEATKDIEMDKSEMNDPGAEAKEDDKKTPGSSAEREADSSAQEDSPSSSKGEEEKDLPRVSLPLSPKEVPFSYILVEGSPVNIPEFVTTVIIPERPPSTPELDFEEKENVELREERRKRAVESFGEYIRPELIECSTVDIDFIRGIKAGHDIAIVRQDLDGIKEEEEDDEEKRSKATDDVSKKEIKKDHTPVLEHISENEEIEETDESNKSEIKIISIEKDGSDVKEIVVESRDPIDDRNDLTENVKVIENSLEGEESTETADVTSDSTNEVKETTVTDRSTDSLSLDPARPIVPELNLDSLRDITISSFKLNDADATVSLTEPTSSEKEKADMEENLETRQEENPDSGQKEDTSAMETISMDEKAVEVEAVLTDIESEEINNKEEVTLPIEETTKQEEERSVTSSEIKIEPVLPENVEQRDTIKSSSPPPSYLGLEENAADLDTEEEIAKELIEIDRAENPPILQETPINLDDRPEQKPQETLDSNGTTGDREEVTTIVETNVREEERKQDGDATSPKIENSAILIENVQEIASEKDKEEIISGEVESRRSSGNKEGKDQSNGSSEDNERSDTSVTALEQEEVKEPDVDTKLGEKKEYHIYVTDLGPSESQDDNTKSSSTTLHSAATKIQAGIRGFLTRRRLQESNRQGSTLDSVPSIKESFTDEPPAIDVKPTSETVLDSSVEMADASTVSSEKVTAAEEKENIPLAQTVSMPAKSRQCLHREDAMQRNTLSTENAFASSGVQHTGEFHDCLPLPVLESIEIPRNTTLPENEEKEESSPRESIDRQTETTREEGPIDSPNSLTAESKEHSSYETIENVDPNPADFVQDLNNLLGGLHPKDFAKLLTGQAGTPIMVGLIDIAPGSVLGTSPNVIFEANANLNVGNDRTPPAKDESTLQNRYLNFITSVEDGESSHVKDIVQEYKEHSNDHSMQSLREPLALPGSPEGIVIEELSSLDSTTLSKLQDVSFNPTSLESVMMDHESIDKSVIDSEKSIEFSEKSSEDEDVQIPTKLKCEETEVNDEQPIAENIIKDISESDEHTESSKSKKEDSVEKENTNEETVERSTVKRLSSDSIKKIDSDQNAEAKEETKGDQLSEDDKDDNINEETVKSSSESKEIDSSRNTEAKDETKDNQLSEGDKDNNTNETTIERSTVKSLSSGTEEVDSDQKVETVSEVKEEAKGDQLSEDDKDNNTNEATIERSTVKSLSSGTEEVDSDQKVETVSVVKEKAKDDQLSENDKDNSTNEETIEKSTIKSPSETKGTDSNQNAETCSEIKDEAKDNQLSEDDKDNSTNEGTIERSTIKSPSAESKEADSDQNVETGSEAKDNNDKEDKENICTP</sequence>
<dbReference type="EMBL" id="JAIFRP010000031">
    <property type="protein sequence ID" value="KAK2582656.1"/>
    <property type="molecule type" value="Genomic_DNA"/>
</dbReference>
<reference evidence="4" key="1">
    <citation type="submission" date="2021-08" db="EMBL/GenBank/DDBJ databases">
        <authorList>
            <person name="Misof B."/>
            <person name="Oliver O."/>
            <person name="Podsiadlowski L."/>
            <person name="Donath A."/>
            <person name="Peters R."/>
            <person name="Mayer C."/>
            <person name="Rust J."/>
            <person name="Gunkel S."/>
            <person name="Lesny P."/>
            <person name="Martin S."/>
            <person name="Oeyen J.P."/>
            <person name="Petersen M."/>
            <person name="Panagiotis P."/>
            <person name="Wilbrandt J."/>
            <person name="Tanja T."/>
        </authorList>
    </citation>
    <scope>NUCLEOTIDE SEQUENCE</scope>
    <source>
        <strain evidence="4">GBR_01_08_01A</strain>
        <tissue evidence="4">Thorax + abdomen</tissue>
    </source>
</reference>
<feature type="compositionally biased region" description="Basic and acidic residues" evidence="2">
    <location>
        <begin position="1895"/>
        <end position="1941"/>
    </location>
</feature>
<feature type="region of interest" description="Disordered" evidence="2">
    <location>
        <begin position="1551"/>
        <end position="1606"/>
    </location>
</feature>
<evidence type="ECO:0000313" key="5">
    <source>
        <dbReference type="Proteomes" id="UP001258017"/>
    </source>
</evidence>
<gene>
    <name evidence="4" type="ORF">KPH14_004935</name>
</gene>
<feature type="compositionally biased region" description="Basic and acidic residues" evidence="2">
    <location>
        <begin position="755"/>
        <end position="769"/>
    </location>
</feature>
<feature type="compositionally biased region" description="Basic and acidic residues" evidence="2">
    <location>
        <begin position="693"/>
        <end position="702"/>
    </location>
</feature>
<feature type="compositionally biased region" description="Basic and acidic residues" evidence="2">
    <location>
        <begin position="1057"/>
        <end position="1069"/>
    </location>
</feature>
<feature type="compositionally biased region" description="Low complexity" evidence="2">
    <location>
        <begin position="497"/>
        <end position="516"/>
    </location>
</feature>
<feature type="compositionally biased region" description="Basic and acidic residues" evidence="2">
    <location>
        <begin position="2111"/>
        <end position="2128"/>
    </location>
</feature>
<dbReference type="Proteomes" id="UP001258017">
    <property type="component" value="Unassembled WGS sequence"/>
</dbReference>
<feature type="region of interest" description="Disordered" evidence="2">
    <location>
        <begin position="1100"/>
        <end position="1149"/>
    </location>
</feature>
<feature type="region of interest" description="Disordered" evidence="2">
    <location>
        <begin position="1804"/>
        <end position="2128"/>
    </location>
</feature>
<dbReference type="SMART" id="SM00394">
    <property type="entry name" value="RIIa"/>
    <property type="match status" value="1"/>
</dbReference>
<feature type="compositionally biased region" description="Basic and acidic residues" evidence="2">
    <location>
        <begin position="2004"/>
        <end position="2041"/>
    </location>
</feature>
<protein>
    <recommendedName>
        <fullName evidence="3">RIIa domain-containing protein</fullName>
    </recommendedName>
</protein>
<evidence type="ECO:0000259" key="3">
    <source>
        <dbReference type="SMART" id="SM00394"/>
    </source>
</evidence>
<feature type="region of interest" description="Disordered" evidence="2">
    <location>
        <begin position="1164"/>
        <end position="1495"/>
    </location>
</feature>
<feature type="region of interest" description="Disordered" evidence="2">
    <location>
        <begin position="248"/>
        <end position="273"/>
    </location>
</feature>
<feature type="compositionally biased region" description="Basic and acidic residues" evidence="2">
    <location>
        <begin position="958"/>
        <end position="985"/>
    </location>
</feature>
<feature type="compositionally biased region" description="Basic and acidic residues" evidence="2">
    <location>
        <begin position="1235"/>
        <end position="1247"/>
    </location>
</feature>
<dbReference type="InterPro" id="IPR000048">
    <property type="entry name" value="IQ_motif_EF-hand-BS"/>
</dbReference>
<feature type="region of interest" description="Disordered" evidence="2">
    <location>
        <begin position="693"/>
        <end position="851"/>
    </location>
</feature>
<dbReference type="PROSITE" id="PS50096">
    <property type="entry name" value="IQ"/>
    <property type="match status" value="1"/>
</dbReference>
<dbReference type="Pfam" id="PF02197">
    <property type="entry name" value="RIIa"/>
    <property type="match status" value="1"/>
</dbReference>
<feature type="compositionally biased region" description="Basic and acidic residues" evidence="2">
    <location>
        <begin position="517"/>
        <end position="527"/>
    </location>
</feature>
<feature type="region of interest" description="Disordered" evidence="2">
    <location>
        <begin position="65"/>
        <end position="87"/>
    </location>
</feature>
<feature type="compositionally biased region" description="Basic and acidic residues" evidence="2">
    <location>
        <begin position="1290"/>
        <end position="1300"/>
    </location>
</feature>
<dbReference type="Pfam" id="PF00612">
    <property type="entry name" value="IQ"/>
    <property type="match status" value="1"/>
</dbReference>
<feature type="compositionally biased region" description="Basic and acidic residues" evidence="2">
    <location>
        <begin position="711"/>
        <end position="728"/>
    </location>
</feature>
<evidence type="ECO:0000256" key="2">
    <source>
        <dbReference type="SAM" id="MobiDB-lite"/>
    </source>
</evidence>
<feature type="region of interest" description="Disordered" evidence="2">
    <location>
        <begin position="951"/>
        <end position="997"/>
    </location>
</feature>
<keyword evidence="1" id="KW-0175">Coiled coil</keyword>
<feature type="compositionally biased region" description="Basic and acidic residues" evidence="2">
    <location>
        <begin position="1113"/>
        <end position="1141"/>
    </location>
</feature>
<feature type="domain" description="RIIa" evidence="3">
    <location>
        <begin position="24"/>
        <end position="61"/>
    </location>
</feature>
<feature type="region of interest" description="Disordered" evidence="2">
    <location>
        <begin position="189"/>
        <end position="229"/>
    </location>
</feature>
<comment type="caution">
    <text evidence="4">The sequence shown here is derived from an EMBL/GenBank/DDBJ whole genome shotgun (WGS) entry which is preliminary data.</text>
</comment>
<name>A0AAD9RN10_9HYME</name>
<feature type="compositionally biased region" description="Basic and acidic residues" evidence="2">
    <location>
        <begin position="568"/>
        <end position="589"/>
    </location>
</feature>
<feature type="compositionally biased region" description="Polar residues" evidence="2">
    <location>
        <begin position="340"/>
        <end position="352"/>
    </location>
</feature>
<feature type="compositionally biased region" description="Basic and acidic residues" evidence="2">
    <location>
        <begin position="1954"/>
        <end position="1972"/>
    </location>
</feature>
<feature type="region of interest" description="Disordered" evidence="2">
    <location>
        <begin position="563"/>
        <end position="589"/>
    </location>
</feature>
<feature type="compositionally biased region" description="Polar residues" evidence="2">
    <location>
        <begin position="2042"/>
        <end position="2059"/>
    </location>
</feature>
<dbReference type="Gene3D" id="1.20.890.10">
    <property type="entry name" value="cAMP-dependent protein kinase regulatory subunit, dimerization-anchoring domain"/>
    <property type="match status" value="1"/>
</dbReference>
<feature type="compositionally biased region" description="Basic and acidic residues" evidence="2">
    <location>
        <begin position="1818"/>
        <end position="1882"/>
    </location>
</feature>
<proteinExistence type="predicted"/>
<accession>A0AAD9RN10</accession>
<feature type="compositionally biased region" description="Low complexity" evidence="2">
    <location>
        <begin position="826"/>
        <end position="836"/>
    </location>
</feature>
<dbReference type="CDD" id="cd12100">
    <property type="entry name" value="DD_CABYR_SP17"/>
    <property type="match status" value="1"/>
</dbReference>
<feature type="compositionally biased region" description="Basic and acidic residues" evidence="2">
    <location>
        <begin position="1565"/>
        <end position="1583"/>
    </location>
</feature>
<feature type="compositionally biased region" description="Basic and acidic residues" evidence="2">
    <location>
        <begin position="1259"/>
        <end position="1269"/>
    </location>
</feature>
<feature type="compositionally biased region" description="Basic and acidic residues" evidence="2">
    <location>
        <begin position="2061"/>
        <end position="2071"/>
    </location>
</feature>
<dbReference type="InterPro" id="IPR003117">
    <property type="entry name" value="cAMP_dep_PK_reg_su_I/II_a/b"/>
</dbReference>
<feature type="compositionally biased region" description="Basic and acidic residues" evidence="2">
    <location>
        <begin position="1168"/>
        <end position="1189"/>
    </location>
</feature>
<feature type="compositionally biased region" description="Basic and acidic residues" evidence="2">
    <location>
        <begin position="367"/>
        <end position="380"/>
    </location>
</feature>
<evidence type="ECO:0000256" key="1">
    <source>
        <dbReference type="SAM" id="Coils"/>
    </source>
</evidence>
<feature type="region of interest" description="Disordered" evidence="2">
    <location>
        <begin position="1037"/>
        <end position="1080"/>
    </location>
</feature>
<organism evidence="4 5">
    <name type="scientific">Odynerus spinipes</name>
    <dbReference type="NCBI Taxonomy" id="1348599"/>
    <lineage>
        <taxon>Eukaryota</taxon>
        <taxon>Metazoa</taxon>
        <taxon>Ecdysozoa</taxon>
        <taxon>Arthropoda</taxon>
        <taxon>Hexapoda</taxon>
        <taxon>Insecta</taxon>
        <taxon>Pterygota</taxon>
        <taxon>Neoptera</taxon>
        <taxon>Endopterygota</taxon>
        <taxon>Hymenoptera</taxon>
        <taxon>Apocrita</taxon>
        <taxon>Aculeata</taxon>
        <taxon>Vespoidea</taxon>
        <taxon>Vespidae</taxon>
        <taxon>Eumeninae</taxon>
        <taxon>Odynerus</taxon>
    </lineage>
</organism>
<reference evidence="4" key="2">
    <citation type="journal article" date="2023" name="Commun. Biol.">
        <title>Intrasexual cuticular hydrocarbon dimorphism in a wasp sheds light on hydrocarbon biosynthesis genes in Hymenoptera.</title>
        <authorList>
            <person name="Moris V.C."/>
            <person name="Podsiadlowski L."/>
            <person name="Martin S."/>
            <person name="Oeyen J.P."/>
            <person name="Donath A."/>
            <person name="Petersen M."/>
            <person name="Wilbrandt J."/>
            <person name="Misof B."/>
            <person name="Liedtke D."/>
            <person name="Thamm M."/>
            <person name="Scheiner R."/>
            <person name="Schmitt T."/>
            <person name="Niehuis O."/>
        </authorList>
    </citation>
    <scope>NUCLEOTIDE SEQUENCE</scope>
    <source>
        <strain evidence="4">GBR_01_08_01A</strain>
    </source>
</reference>
<feature type="compositionally biased region" description="Polar residues" evidence="2">
    <location>
        <begin position="1433"/>
        <end position="1442"/>
    </location>
</feature>
<feature type="compositionally biased region" description="Basic and acidic residues" evidence="2">
    <location>
        <begin position="1321"/>
        <end position="1347"/>
    </location>
</feature>